<organism evidence="2 3">
    <name type="scientific">Mobilicoccus caccae</name>
    <dbReference type="NCBI Taxonomy" id="1859295"/>
    <lineage>
        <taxon>Bacteria</taxon>
        <taxon>Bacillati</taxon>
        <taxon>Actinomycetota</taxon>
        <taxon>Actinomycetes</taxon>
        <taxon>Micrococcales</taxon>
        <taxon>Dermatophilaceae</taxon>
        <taxon>Mobilicoccus</taxon>
    </lineage>
</organism>
<accession>A0ABQ6IM15</accession>
<evidence type="ECO:0000256" key="1">
    <source>
        <dbReference type="SAM" id="MobiDB-lite"/>
    </source>
</evidence>
<evidence type="ECO:0000313" key="3">
    <source>
        <dbReference type="Proteomes" id="UP001157126"/>
    </source>
</evidence>
<dbReference type="InterPro" id="IPR017523">
    <property type="entry name" value="Rv3268"/>
</dbReference>
<feature type="region of interest" description="Disordered" evidence="1">
    <location>
        <begin position="229"/>
        <end position="256"/>
    </location>
</feature>
<dbReference type="NCBIfam" id="TIGR03089">
    <property type="entry name" value="TIGR03089 family protein"/>
    <property type="match status" value="1"/>
</dbReference>
<sequence>MPAAVRPDSLVSLLRSGESARPRLIWYAPGERIELSGRVLATWASKVADLLQEDLDAEVGTRVLLVGAPHWRLLAWALGTWTLGATVVVDESGESATDVTAGIDVAADIVVADGSRIAAGEFDTTTPDAVVALTRAALARTSPVALPPGVIDEAAVLLTYADEMEPYDSASADDPAVTGSIDLTYGELVSPASDARVHLSASLPLPEVLRAAASTWAAGGSIVLTDPQWEAEQGGDPGSGAFADVLASEGVSAPRD</sequence>
<gene>
    <name evidence="2" type="ORF">GCM10025883_10080</name>
</gene>
<dbReference type="SUPFAM" id="SSF56801">
    <property type="entry name" value="Acetyl-CoA synthetase-like"/>
    <property type="match status" value="1"/>
</dbReference>
<dbReference type="RefSeq" id="WP_284302979.1">
    <property type="nucleotide sequence ID" value="NZ_BSUO01000001.1"/>
</dbReference>
<comment type="caution">
    <text evidence="2">The sequence shown here is derived from an EMBL/GenBank/DDBJ whole genome shotgun (WGS) entry which is preliminary data.</text>
</comment>
<protein>
    <submittedName>
        <fullName evidence="2">TIGR03089 family protein</fullName>
    </submittedName>
</protein>
<name>A0ABQ6IM15_9MICO</name>
<keyword evidence="3" id="KW-1185">Reference proteome</keyword>
<dbReference type="Gene3D" id="3.40.50.12780">
    <property type="entry name" value="N-terminal domain of ligase-like"/>
    <property type="match status" value="1"/>
</dbReference>
<evidence type="ECO:0000313" key="2">
    <source>
        <dbReference type="EMBL" id="GMA38963.1"/>
    </source>
</evidence>
<reference evidence="3" key="1">
    <citation type="journal article" date="2019" name="Int. J. Syst. Evol. Microbiol.">
        <title>The Global Catalogue of Microorganisms (GCM) 10K type strain sequencing project: providing services to taxonomists for standard genome sequencing and annotation.</title>
        <authorList>
            <consortium name="The Broad Institute Genomics Platform"/>
            <consortium name="The Broad Institute Genome Sequencing Center for Infectious Disease"/>
            <person name="Wu L."/>
            <person name="Ma J."/>
        </authorList>
    </citation>
    <scope>NUCLEOTIDE SEQUENCE [LARGE SCALE GENOMIC DNA]</scope>
    <source>
        <strain evidence="3">NBRC 113072</strain>
    </source>
</reference>
<dbReference type="InterPro" id="IPR042099">
    <property type="entry name" value="ANL_N_sf"/>
</dbReference>
<proteinExistence type="predicted"/>
<dbReference type="EMBL" id="BSUO01000001">
    <property type="protein sequence ID" value="GMA38963.1"/>
    <property type="molecule type" value="Genomic_DNA"/>
</dbReference>
<dbReference type="Proteomes" id="UP001157126">
    <property type="component" value="Unassembled WGS sequence"/>
</dbReference>